<dbReference type="InterPro" id="IPR013216">
    <property type="entry name" value="Methyltransf_11"/>
</dbReference>
<reference evidence="6" key="1">
    <citation type="journal article" date="2019" name="Int. J. Syst. Evol. Microbiol.">
        <title>The Global Catalogue of Microorganisms (GCM) 10K type strain sequencing project: providing services to taxonomists for standard genome sequencing and annotation.</title>
        <authorList>
            <consortium name="The Broad Institute Genomics Platform"/>
            <consortium name="The Broad Institute Genome Sequencing Center for Infectious Disease"/>
            <person name="Wu L."/>
            <person name="Ma J."/>
        </authorList>
    </citation>
    <scope>NUCLEOTIDE SEQUENCE [LARGE SCALE GENOMIC DNA]</scope>
    <source>
        <strain evidence="6">JCM 17250</strain>
    </source>
</reference>
<keyword evidence="2" id="KW-0808">Transferase</keyword>
<dbReference type="RefSeq" id="WP_344909307.1">
    <property type="nucleotide sequence ID" value="NZ_BAABDL010000003.1"/>
</dbReference>
<dbReference type="Pfam" id="PF08241">
    <property type="entry name" value="Methyltransf_11"/>
    <property type="match status" value="1"/>
</dbReference>
<evidence type="ECO:0000259" key="4">
    <source>
        <dbReference type="Pfam" id="PF08241"/>
    </source>
</evidence>
<keyword evidence="1" id="KW-0489">Methyltransferase</keyword>
<feature type="domain" description="Methyltransferase type 11" evidence="4">
    <location>
        <begin position="41"/>
        <end position="133"/>
    </location>
</feature>
<keyword evidence="6" id="KW-1185">Reference proteome</keyword>
<evidence type="ECO:0000313" key="5">
    <source>
        <dbReference type="EMBL" id="GAA4057221.1"/>
    </source>
</evidence>
<dbReference type="Gene3D" id="3.40.50.150">
    <property type="entry name" value="Vaccinia Virus protein VP39"/>
    <property type="match status" value="1"/>
</dbReference>
<accession>A0ABP7V0Z0</accession>
<evidence type="ECO:0000256" key="3">
    <source>
        <dbReference type="ARBA" id="ARBA00022691"/>
    </source>
</evidence>
<evidence type="ECO:0000256" key="1">
    <source>
        <dbReference type="ARBA" id="ARBA00022603"/>
    </source>
</evidence>
<sequence length="241" mass="27492">MEFNYTSMLAHLNIASAHPGGLSATKKAWEQLKKYQHHCILDAGCGTGKTLEFLTEVTNSRLIGIDQDQAMIKLAKQRLKGKPVELIQGKLQKLPFESGSIDCIISESVVSFNHVEPILSEYNRVLRPGGILLLIEMTGDQTLTQEMIKEVEQFYQIKSILSLDEWIESLEKGQFDLIDYFPLSATTDGDAELKITPDTNQIFLDYLNHHYHRIESFQKELIGYQFFCQKKMTEQTNDDSI</sequence>
<dbReference type="EMBL" id="BAABDL010000003">
    <property type="protein sequence ID" value="GAA4057221.1"/>
    <property type="molecule type" value="Genomic_DNA"/>
</dbReference>
<name>A0ABP7V0Z0_9BACI</name>
<dbReference type="CDD" id="cd02440">
    <property type="entry name" value="AdoMet_MTases"/>
    <property type="match status" value="1"/>
</dbReference>
<dbReference type="InterPro" id="IPR023576">
    <property type="entry name" value="UbiE/COQ5_MeTrFase_CS"/>
</dbReference>
<dbReference type="SUPFAM" id="SSF53335">
    <property type="entry name" value="S-adenosyl-L-methionine-dependent methyltransferases"/>
    <property type="match status" value="1"/>
</dbReference>
<organism evidence="5 6">
    <name type="scientific">Amphibacillus indicireducens</name>
    <dbReference type="NCBI Taxonomy" id="1076330"/>
    <lineage>
        <taxon>Bacteria</taxon>
        <taxon>Bacillati</taxon>
        <taxon>Bacillota</taxon>
        <taxon>Bacilli</taxon>
        <taxon>Bacillales</taxon>
        <taxon>Bacillaceae</taxon>
        <taxon>Amphibacillus</taxon>
    </lineage>
</organism>
<dbReference type="PANTHER" id="PTHR42912">
    <property type="entry name" value="METHYLTRANSFERASE"/>
    <property type="match status" value="1"/>
</dbReference>
<keyword evidence="3" id="KW-0949">S-adenosyl-L-methionine</keyword>
<comment type="caution">
    <text evidence="5">The sequence shown here is derived from an EMBL/GenBank/DDBJ whole genome shotgun (WGS) entry which is preliminary data.</text>
</comment>
<dbReference type="InterPro" id="IPR029063">
    <property type="entry name" value="SAM-dependent_MTases_sf"/>
</dbReference>
<dbReference type="Proteomes" id="UP001501734">
    <property type="component" value="Unassembled WGS sequence"/>
</dbReference>
<dbReference type="PROSITE" id="PS01184">
    <property type="entry name" value="UBIE_2"/>
    <property type="match status" value="1"/>
</dbReference>
<evidence type="ECO:0000313" key="6">
    <source>
        <dbReference type="Proteomes" id="UP001501734"/>
    </source>
</evidence>
<evidence type="ECO:0000256" key="2">
    <source>
        <dbReference type="ARBA" id="ARBA00022679"/>
    </source>
</evidence>
<dbReference type="InterPro" id="IPR050508">
    <property type="entry name" value="Methyltransf_Superfamily"/>
</dbReference>
<protein>
    <recommendedName>
        <fullName evidence="4">Methyltransferase type 11 domain-containing protein</fullName>
    </recommendedName>
</protein>
<gene>
    <name evidence="5" type="ORF">GCM10022410_00800</name>
</gene>
<proteinExistence type="predicted"/>